<accession>A0A424W4T6</accession>
<dbReference type="OrthoDB" id="3530529at2"/>
<evidence type="ECO:0008006" key="4">
    <source>
        <dbReference type="Google" id="ProtNLM"/>
    </source>
</evidence>
<gene>
    <name evidence="2" type="ORF">DY367_28385</name>
</gene>
<proteinExistence type="predicted"/>
<keyword evidence="1" id="KW-0175">Coiled coil</keyword>
<comment type="caution">
    <text evidence="2">The sequence shown here is derived from an EMBL/GenBank/DDBJ whole genome shotgun (WGS) entry which is preliminary data.</text>
</comment>
<evidence type="ECO:0000313" key="3">
    <source>
        <dbReference type="Proteomes" id="UP000285324"/>
    </source>
</evidence>
<dbReference type="Proteomes" id="UP000285324">
    <property type="component" value="Unassembled WGS sequence"/>
</dbReference>
<sequence>MPGGPDYPCDHSEKYSLAARNSIRYTPAANNVQGLFLTPEGDLRTWLIASYVQDSHRDLITALAYLDVADRAAAERNVREAQQDATLKAELADLRDEVRQLRDTVQASAKLVQALVSSLGVIVPAWHTRKEIEEGDDMGLTLPSAQALGLVIEIIALQREPGYGHEDIVSMEPEAGTLVARGSTVRVRVNFMG</sequence>
<organism evidence="2 3">
    <name type="scientific">Alcaligenes xylosoxydans xylosoxydans</name>
    <name type="common">Achromobacter xylosoxidans</name>
    <dbReference type="NCBI Taxonomy" id="85698"/>
    <lineage>
        <taxon>Bacteria</taxon>
        <taxon>Pseudomonadati</taxon>
        <taxon>Pseudomonadota</taxon>
        <taxon>Betaproteobacteria</taxon>
        <taxon>Burkholderiales</taxon>
        <taxon>Alcaligenaceae</taxon>
        <taxon>Achromobacter</taxon>
    </lineage>
</organism>
<dbReference type="AlphaFoldDB" id="A0A424W4T6"/>
<evidence type="ECO:0000313" key="2">
    <source>
        <dbReference type="EMBL" id="RPJ88306.1"/>
    </source>
</evidence>
<reference evidence="2 3" key="1">
    <citation type="submission" date="2018-08" db="EMBL/GenBank/DDBJ databases">
        <title>Achromobacter xylosoxidans Genome sequencing and assembly.</title>
        <authorList>
            <person name="Wang R."/>
            <person name="Rensing C."/>
            <person name="Li Y."/>
        </authorList>
    </citation>
    <scope>NUCLEOTIDE SEQUENCE [LARGE SCALE GENOMIC DNA]</scope>
    <source>
        <strain evidence="2 3">GD003A</strain>
    </source>
</reference>
<feature type="coiled-coil region" evidence="1">
    <location>
        <begin position="84"/>
        <end position="111"/>
    </location>
</feature>
<dbReference type="EMBL" id="QVXO01000069">
    <property type="protein sequence ID" value="RPJ88306.1"/>
    <property type="molecule type" value="Genomic_DNA"/>
</dbReference>
<evidence type="ECO:0000256" key="1">
    <source>
        <dbReference type="SAM" id="Coils"/>
    </source>
</evidence>
<name>A0A424W4T6_ALCXX</name>
<dbReference type="CDD" id="cd06577">
    <property type="entry name" value="PASTA_pknB"/>
    <property type="match status" value="1"/>
</dbReference>
<dbReference type="RefSeq" id="WP_118934567.1">
    <property type="nucleotide sequence ID" value="NZ_CP061008.1"/>
</dbReference>
<dbReference type="InterPro" id="IPR005543">
    <property type="entry name" value="PASTA_dom"/>
</dbReference>
<protein>
    <recommendedName>
        <fullName evidence="4">PASTA domain-containing protein</fullName>
    </recommendedName>
</protein>